<evidence type="ECO:0000313" key="2">
    <source>
        <dbReference type="Proteomes" id="UP000567293"/>
    </source>
</evidence>
<sequence length="48" mass="4857">MSSQARTTIVDGLLFDGVSPLRAEATIVVEGENIMSITGPSAAEPGPA</sequence>
<comment type="caution">
    <text evidence="1">The sequence shown here is derived from an EMBL/GenBank/DDBJ whole genome shotgun (WGS) entry which is preliminary data.</text>
</comment>
<evidence type="ECO:0000313" key="1">
    <source>
        <dbReference type="EMBL" id="MBA0088078.1"/>
    </source>
</evidence>
<organism evidence="1 2">
    <name type="scientific">Candidatus Acidiferrum panamense</name>
    <dbReference type="NCBI Taxonomy" id="2741543"/>
    <lineage>
        <taxon>Bacteria</taxon>
        <taxon>Pseudomonadati</taxon>
        <taxon>Acidobacteriota</taxon>
        <taxon>Terriglobia</taxon>
        <taxon>Candidatus Acidiferrales</taxon>
        <taxon>Candidatus Acidiferrum</taxon>
    </lineage>
</organism>
<feature type="non-terminal residue" evidence="1">
    <location>
        <position position="48"/>
    </location>
</feature>
<dbReference type="AlphaFoldDB" id="A0A7V8SZG0"/>
<proteinExistence type="predicted"/>
<name>A0A7V8SZG0_9BACT</name>
<accession>A0A7V8SZG0</accession>
<dbReference type="Proteomes" id="UP000567293">
    <property type="component" value="Unassembled WGS sequence"/>
</dbReference>
<gene>
    <name evidence="1" type="ORF">HRJ53_24095</name>
</gene>
<protein>
    <submittedName>
        <fullName evidence="1">Uncharacterized protein</fullName>
    </submittedName>
</protein>
<keyword evidence="2" id="KW-1185">Reference proteome</keyword>
<dbReference type="EMBL" id="JACDQQ010002327">
    <property type="protein sequence ID" value="MBA0088078.1"/>
    <property type="molecule type" value="Genomic_DNA"/>
</dbReference>
<reference evidence="1" key="1">
    <citation type="submission" date="2020-06" db="EMBL/GenBank/DDBJ databases">
        <title>Legume-microbial interactions unlock mineral nutrients during tropical forest succession.</title>
        <authorList>
            <person name="Epihov D.Z."/>
        </authorList>
    </citation>
    <scope>NUCLEOTIDE SEQUENCE [LARGE SCALE GENOMIC DNA]</scope>
    <source>
        <strain evidence="1">Pan2503</strain>
    </source>
</reference>